<dbReference type="AlphaFoldDB" id="A0A0F9Q1A8"/>
<organism evidence="1">
    <name type="scientific">marine sediment metagenome</name>
    <dbReference type="NCBI Taxonomy" id="412755"/>
    <lineage>
        <taxon>unclassified sequences</taxon>
        <taxon>metagenomes</taxon>
        <taxon>ecological metagenomes</taxon>
    </lineage>
</organism>
<protein>
    <submittedName>
        <fullName evidence="1">Uncharacterized protein</fullName>
    </submittedName>
</protein>
<dbReference type="EMBL" id="LAZR01005522">
    <property type="protein sequence ID" value="KKM99212.1"/>
    <property type="molecule type" value="Genomic_DNA"/>
</dbReference>
<proteinExistence type="predicted"/>
<comment type="caution">
    <text evidence="1">The sequence shown here is derived from an EMBL/GenBank/DDBJ whole genome shotgun (WGS) entry which is preliminary data.</text>
</comment>
<evidence type="ECO:0000313" key="1">
    <source>
        <dbReference type="EMBL" id="KKM99212.1"/>
    </source>
</evidence>
<accession>A0A0F9Q1A8</accession>
<gene>
    <name evidence="1" type="ORF">LCGC14_1150050</name>
</gene>
<name>A0A0F9Q1A8_9ZZZZ</name>
<sequence>MKIELPEPLTCLRCDYEWTPRIEEVTICPKCKSAKWDVPKEEK</sequence>
<reference evidence="1" key="1">
    <citation type="journal article" date="2015" name="Nature">
        <title>Complex archaea that bridge the gap between prokaryotes and eukaryotes.</title>
        <authorList>
            <person name="Spang A."/>
            <person name="Saw J.H."/>
            <person name="Jorgensen S.L."/>
            <person name="Zaremba-Niedzwiedzka K."/>
            <person name="Martijn J."/>
            <person name="Lind A.E."/>
            <person name="van Eijk R."/>
            <person name="Schleper C."/>
            <person name="Guy L."/>
            <person name="Ettema T.J."/>
        </authorList>
    </citation>
    <scope>NUCLEOTIDE SEQUENCE</scope>
</reference>